<evidence type="ECO:0000256" key="1">
    <source>
        <dbReference type="ARBA" id="ARBA00022670"/>
    </source>
</evidence>
<keyword evidence="5" id="KW-0255">Endonuclease</keyword>
<dbReference type="PROSITE" id="PS50158">
    <property type="entry name" value="ZF_CCHC"/>
    <property type="match status" value="1"/>
</dbReference>
<keyword evidence="1" id="KW-0645">Protease</keyword>
<keyword evidence="3" id="KW-0548">Nucleotidyltransferase</keyword>
<sequence>MPRSRKRTRGRRFSRRDSSLESSSSSSTSSSNSSSWERRRKKSRRTRAASPTVSQNVILASVIPEFDPLVDDIEMWINVVEANARAFGWSDRVLQYQALQKLRNTAKTWYDSLQKNKTGWTTWKWKDWRNTLVDTFQIKRNMYSLLKDLVQTKPSDGQSLYEFYFQQRGKIDRMRLTFSEQDIISIIVGSIGDKNISTAAEAGNFRYSDDLASFLHGKNYSEPEQKPTHKQNNYQNKYIPRTYNNMDKKFENSSNLSTVNNSSVITCFRCGEVGHKKTNCNHKDNVKCNFCTRLGHLELACRLKPKTKIEKDNDVKLIIEPNPKDKFCKEVELNGYKQQAFIDMGSSCSLITSSLACELNLASFKLDPPVLLTGFKVNSCSRVTQAVNVNLKVDNTNLNITLYIFDELSGSPILIGRNFTEDKRIMYSRIGNNLTFSTINNEHTHLIELTAVNTDSVRNKSILDKILAKYPHVVSDNLQTLGQTSCVELEIELTSSKPVCYQPYRMSESEKLVIRKIIDDLLKNGIIQESNSPYASPVLLVDKSSGEKRMCIDYRSLNKITVKEKYPMPIVEDLLDKLRGCKYYTSLDLKSGYYQIKVKENSIAKTAFITPDGHYEFKRMPFGLCNGPSVFQRLMNTVLGKLRFDRVICYMDDLLIATDSINENIIRLEEVLKVLQDNGLTINLTKCHFFSKEHKLSRIRSFRGRHSSR</sequence>
<evidence type="ECO:0000256" key="5">
    <source>
        <dbReference type="ARBA" id="ARBA00022759"/>
    </source>
</evidence>
<dbReference type="Pfam" id="PF00078">
    <property type="entry name" value="RVT_1"/>
    <property type="match status" value="1"/>
</dbReference>
<evidence type="ECO:0000256" key="2">
    <source>
        <dbReference type="ARBA" id="ARBA00022679"/>
    </source>
</evidence>
<dbReference type="GO" id="GO:0003964">
    <property type="term" value="F:RNA-directed DNA polymerase activity"/>
    <property type="evidence" value="ECO:0007669"/>
    <property type="project" value="UniProtKB-KW"/>
</dbReference>
<dbReference type="EMBL" id="JH669548">
    <property type="protein sequence ID" value="KAG6465497.1"/>
    <property type="molecule type" value="Genomic_DNA"/>
</dbReference>
<dbReference type="InterPro" id="IPR001878">
    <property type="entry name" value="Znf_CCHC"/>
</dbReference>
<feature type="compositionally biased region" description="Basic residues" evidence="9">
    <location>
        <begin position="38"/>
        <end position="47"/>
    </location>
</feature>
<reference evidence="12" key="1">
    <citation type="journal article" date="2016" name="Insect Biochem. Mol. Biol.">
        <title>Multifaceted biological insights from a draft genome sequence of the tobacco hornworm moth, Manduca sexta.</title>
        <authorList>
            <person name="Kanost M.R."/>
            <person name="Arrese E.L."/>
            <person name="Cao X."/>
            <person name="Chen Y.R."/>
            <person name="Chellapilla S."/>
            <person name="Goldsmith M.R."/>
            <person name="Grosse-Wilde E."/>
            <person name="Heckel D.G."/>
            <person name="Herndon N."/>
            <person name="Jiang H."/>
            <person name="Papanicolaou A."/>
            <person name="Qu J."/>
            <person name="Soulages J.L."/>
            <person name="Vogel H."/>
            <person name="Walters J."/>
            <person name="Waterhouse R.M."/>
            <person name="Ahn S.J."/>
            <person name="Almeida F.C."/>
            <person name="An C."/>
            <person name="Aqrawi P."/>
            <person name="Bretschneider A."/>
            <person name="Bryant W.B."/>
            <person name="Bucks S."/>
            <person name="Chao H."/>
            <person name="Chevignon G."/>
            <person name="Christen J.M."/>
            <person name="Clarke D.F."/>
            <person name="Dittmer N.T."/>
            <person name="Ferguson L.C.F."/>
            <person name="Garavelou S."/>
            <person name="Gordon K.H.J."/>
            <person name="Gunaratna R.T."/>
            <person name="Han Y."/>
            <person name="Hauser F."/>
            <person name="He Y."/>
            <person name="Heidel-Fischer H."/>
            <person name="Hirsh A."/>
            <person name="Hu Y."/>
            <person name="Jiang H."/>
            <person name="Kalra D."/>
            <person name="Klinner C."/>
            <person name="Konig C."/>
            <person name="Kovar C."/>
            <person name="Kroll A.R."/>
            <person name="Kuwar S.S."/>
            <person name="Lee S.L."/>
            <person name="Lehman R."/>
            <person name="Li K."/>
            <person name="Li Z."/>
            <person name="Liang H."/>
            <person name="Lovelace S."/>
            <person name="Lu Z."/>
            <person name="Mansfield J.H."/>
            <person name="McCulloch K.J."/>
            <person name="Mathew T."/>
            <person name="Morton B."/>
            <person name="Muzny D.M."/>
            <person name="Neunemann D."/>
            <person name="Ongeri F."/>
            <person name="Pauchet Y."/>
            <person name="Pu L.L."/>
            <person name="Pyrousis I."/>
            <person name="Rao X.J."/>
            <person name="Redding A."/>
            <person name="Roesel C."/>
            <person name="Sanchez-Gracia A."/>
            <person name="Schaack S."/>
            <person name="Shukla A."/>
            <person name="Tetreau G."/>
            <person name="Wang Y."/>
            <person name="Xiong G.H."/>
            <person name="Traut W."/>
            <person name="Walsh T.K."/>
            <person name="Worley K.C."/>
            <person name="Wu D."/>
            <person name="Wu W."/>
            <person name="Wu Y.Q."/>
            <person name="Zhang X."/>
            <person name="Zou Z."/>
            <person name="Zucker H."/>
            <person name="Briscoe A.D."/>
            <person name="Burmester T."/>
            <person name="Clem R.J."/>
            <person name="Feyereisen R."/>
            <person name="Grimmelikhuijzen C.J.P."/>
            <person name="Hamodrakas S.J."/>
            <person name="Hansson B.S."/>
            <person name="Huguet E."/>
            <person name="Jermiin L.S."/>
            <person name="Lan Q."/>
            <person name="Lehman H.K."/>
            <person name="Lorenzen M."/>
            <person name="Merzendorfer H."/>
            <person name="Michalopoulos I."/>
            <person name="Morton D.B."/>
            <person name="Muthukrishnan S."/>
            <person name="Oakeshott J.G."/>
            <person name="Palmer W."/>
            <person name="Park Y."/>
            <person name="Passarelli A.L."/>
            <person name="Rozas J."/>
            <person name="Schwartz L.M."/>
            <person name="Smith W."/>
            <person name="Southgate A."/>
            <person name="Vilcinskas A."/>
            <person name="Vogt R."/>
            <person name="Wang P."/>
            <person name="Werren J."/>
            <person name="Yu X.Q."/>
            <person name="Zhou J.J."/>
            <person name="Brown S.J."/>
            <person name="Scherer S.E."/>
            <person name="Richards S."/>
            <person name="Blissard G.W."/>
        </authorList>
    </citation>
    <scope>NUCLEOTIDE SEQUENCE</scope>
</reference>
<organism evidence="12 13">
    <name type="scientific">Manduca sexta</name>
    <name type="common">Tobacco hawkmoth</name>
    <name type="synonym">Tobacco hornworm</name>
    <dbReference type="NCBI Taxonomy" id="7130"/>
    <lineage>
        <taxon>Eukaryota</taxon>
        <taxon>Metazoa</taxon>
        <taxon>Ecdysozoa</taxon>
        <taxon>Arthropoda</taxon>
        <taxon>Hexapoda</taxon>
        <taxon>Insecta</taxon>
        <taxon>Pterygota</taxon>
        <taxon>Neoptera</taxon>
        <taxon>Endopterygota</taxon>
        <taxon>Lepidoptera</taxon>
        <taxon>Glossata</taxon>
        <taxon>Ditrysia</taxon>
        <taxon>Bombycoidea</taxon>
        <taxon>Sphingidae</taxon>
        <taxon>Sphinginae</taxon>
        <taxon>Sphingini</taxon>
        <taxon>Manduca</taxon>
    </lineage>
</organism>
<feature type="domain" description="CCHC-type" evidence="10">
    <location>
        <begin position="267"/>
        <end position="280"/>
    </location>
</feature>
<dbReference type="GO" id="GO:0008233">
    <property type="term" value="F:peptidase activity"/>
    <property type="evidence" value="ECO:0007669"/>
    <property type="project" value="UniProtKB-KW"/>
</dbReference>
<reference evidence="12" key="2">
    <citation type="submission" date="2020-12" db="EMBL/GenBank/DDBJ databases">
        <authorList>
            <person name="Kanost M."/>
        </authorList>
    </citation>
    <scope>NUCLEOTIDE SEQUENCE</scope>
</reference>
<dbReference type="GO" id="GO:0004519">
    <property type="term" value="F:endonuclease activity"/>
    <property type="evidence" value="ECO:0007669"/>
    <property type="project" value="UniProtKB-KW"/>
</dbReference>
<dbReference type="InterPro" id="IPR053134">
    <property type="entry name" value="RNA-dir_DNA_polymerase"/>
</dbReference>
<evidence type="ECO:0000259" key="11">
    <source>
        <dbReference type="PROSITE" id="PS50878"/>
    </source>
</evidence>
<keyword evidence="4" id="KW-0540">Nuclease</keyword>
<feature type="compositionally biased region" description="Basic residues" evidence="9">
    <location>
        <begin position="1"/>
        <end position="14"/>
    </location>
</feature>
<dbReference type="InterPro" id="IPR024650">
    <property type="entry name" value="Peptidase_A2B"/>
</dbReference>
<evidence type="ECO:0000256" key="7">
    <source>
        <dbReference type="ARBA" id="ARBA00022918"/>
    </source>
</evidence>
<keyword evidence="8" id="KW-0862">Zinc</keyword>
<dbReference type="GO" id="GO:0006508">
    <property type="term" value="P:proteolysis"/>
    <property type="evidence" value="ECO:0007669"/>
    <property type="project" value="UniProtKB-KW"/>
</dbReference>
<dbReference type="Proteomes" id="UP000791440">
    <property type="component" value="Unassembled WGS sequence"/>
</dbReference>
<keyword evidence="6" id="KW-0378">Hydrolase</keyword>
<keyword evidence="7" id="KW-0695">RNA-directed DNA polymerase</keyword>
<keyword evidence="2" id="KW-0808">Transferase</keyword>
<protein>
    <recommendedName>
        <fullName evidence="14">Reverse transcriptase</fullName>
    </recommendedName>
</protein>
<feature type="domain" description="Reverse transcriptase" evidence="11">
    <location>
        <begin position="522"/>
        <end position="707"/>
    </location>
</feature>
<evidence type="ECO:0000256" key="4">
    <source>
        <dbReference type="ARBA" id="ARBA00022722"/>
    </source>
</evidence>
<proteinExistence type="predicted"/>
<evidence type="ECO:0000256" key="9">
    <source>
        <dbReference type="SAM" id="MobiDB-lite"/>
    </source>
</evidence>
<evidence type="ECO:0000313" key="12">
    <source>
        <dbReference type="EMBL" id="KAG6465497.1"/>
    </source>
</evidence>
<comment type="caution">
    <text evidence="12">The sequence shown here is derived from an EMBL/GenBank/DDBJ whole genome shotgun (WGS) entry which is preliminary data.</text>
</comment>
<evidence type="ECO:0000256" key="3">
    <source>
        <dbReference type="ARBA" id="ARBA00022695"/>
    </source>
</evidence>
<dbReference type="CDD" id="cd01647">
    <property type="entry name" value="RT_LTR"/>
    <property type="match status" value="1"/>
</dbReference>
<keyword evidence="8" id="KW-0479">Metal-binding</keyword>
<evidence type="ECO:0000256" key="8">
    <source>
        <dbReference type="PROSITE-ProRule" id="PRU00047"/>
    </source>
</evidence>
<dbReference type="PANTHER" id="PTHR24559">
    <property type="entry name" value="TRANSPOSON TY3-I GAG-POL POLYPROTEIN"/>
    <property type="match status" value="1"/>
</dbReference>
<dbReference type="CDD" id="cd00303">
    <property type="entry name" value="retropepsin_like"/>
    <property type="match status" value="1"/>
</dbReference>
<dbReference type="PANTHER" id="PTHR24559:SF444">
    <property type="entry name" value="REVERSE TRANSCRIPTASE DOMAIN-CONTAINING PROTEIN"/>
    <property type="match status" value="1"/>
</dbReference>
<dbReference type="PROSITE" id="PS50878">
    <property type="entry name" value="RT_POL"/>
    <property type="match status" value="1"/>
</dbReference>
<dbReference type="AlphaFoldDB" id="A0A922A0Y6"/>
<evidence type="ECO:0008006" key="14">
    <source>
        <dbReference type="Google" id="ProtNLM"/>
    </source>
</evidence>
<keyword evidence="13" id="KW-1185">Reference proteome</keyword>
<dbReference type="SMART" id="SM00343">
    <property type="entry name" value="ZnF_C2HC"/>
    <property type="match status" value="2"/>
</dbReference>
<dbReference type="InterPro" id="IPR000477">
    <property type="entry name" value="RT_dom"/>
</dbReference>
<accession>A0A922A0Y6</accession>
<evidence type="ECO:0000259" key="10">
    <source>
        <dbReference type="PROSITE" id="PS50158"/>
    </source>
</evidence>
<evidence type="ECO:0000256" key="6">
    <source>
        <dbReference type="ARBA" id="ARBA00022801"/>
    </source>
</evidence>
<keyword evidence="8" id="KW-0863">Zinc-finger</keyword>
<dbReference type="GO" id="GO:0003676">
    <property type="term" value="F:nucleic acid binding"/>
    <property type="evidence" value="ECO:0007669"/>
    <property type="project" value="InterPro"/>
</dbReference>
<dbReference type="GO" id="GO:0008270">
    <property type="term" value="F:zinc ion binding"/>
    <property type="evidence" value="ECO:0007669"/>
    <property type="project" value="UniProtKB-KW"/>
</dbReference>
<feature type="region of interest" description="Disordered" evidence="9">
    <location>
        <begin position="1"/>
        <end position="50"/>
    </location>
</feature>
<name>A0A922A0Y6_MANSE</name>
<feature type="compositionally biased region" description="Low complexity" evidence="9">
    <location>
        <begin position="20"/>
        <end position="35"/>
    </location>
</feature>
<dbReference type="Pfam" id="PF12384">
    <property type="entry name" value="Peptidase_A2B"/>
    <property type="match status" value="1"/>
</dbReference>
<dbReference type="FunFam" id="3.10.10.10:FF:000007">
    <property type="entry name" value="Retrovirus-related Pol polyprotein from transposon 17.6-like Protein"/>
    <property type="match status" value="1"/>
</dbReference>
<evidence type="ECO:0000313" key="13">
    <source>
        <dbReference type="Proteomes" id="UP000791440"/>
    </source>
</evidence>
<gene>
    <name evidence="12" type="ORF">O3G_MSEX015187</name>
</gene>